<dbReference type="PANTHER" id="PTHR43553:SF24">
    <property type="entry name" value="ENERGY-COUPLING FACTOR TRANSPORTER ATP-BINDING PROTEIN ECFA1"/>
    <property type="match status" value="1"/>
</dbReference>
<dbReference type="PROSITE" id="PS50893">
    <property type="entry name" value="ABC_TRANSPORTER_2"/>
    <property type="match status" value="2"/>
</dbReference>
<dbReference type="PANTHER" id="PTHR43553">
    <property type="entry name" value="HEAVY METAL TRANSPORTER"/>
    <property type="match status" value="1"/>
</dbReference>
<dbReference type="Gene3D" id="3.40.50.300">
    <property type="entry name" value="P-loop containing nucleotide triphosphate hydrolases"/>
    <property type="match status" value="2"/>
</dbReference>
<evidence type="ECO:0000256" key="4">
    <source>
        <dbReference type="ARBA" id="ARBA00022840"/>
    </source>
</evidence>
<reference evidence="7 8" key="1">
    <citation type="submission" date="2019-07" db="EMBL/GenBank/DDBJ databases">
        <authorList>
            <person name="Zhou L.-Y."/>
        </authorList>
    </citation>
    <scope>NUCLEOTIDE SEQUENCE [LARGE SCALE GENOMIC DNA]</scope>
    <source>
        <strain evidence="7 8">YIM 101269</strain>
    </source>
</reference>
<feature type="domain" description="ABC transporter" evidence="6">
    <location>
        <begin position="306"/>
        <end position="522"/>
    </location>
</feature>
<dbReference type="SMART" id="SM00382">
    <property type="entry name" value="AAA"/>
    <property type="match status" value="2"/>
</dbReference>
<dbReference type="GO" id="GO:0005524">
    <property type="term" value="F:ATP binding"/>
    <property type="evidence" value="ECO:0007669"/>
    <property type="project" value="UniProtKB-KW"/>
</dbReference>
<sequence>MSAEPLVVLEEVEVVFPSGLGVGPATFTVAAGEEVLVLGPSGSGKSTLLRTLHGAVPGAINARVTGRLSVAGRPVAETGVAGLADVVGVVGQDPSSGVCLSDVDDELAFPLENLCEDPARIPGLVGDALAAVGASHLAGRRTAELSGGEQQRIAIAAATVTRPRLLLLDEPTSMLDAAGIDGVRSAVAGVRARTGAAVVLVEHRLDEYAGGEGLAGLPARWIVVDRAGRIRFDGPATELDVDAVAELLAAGCWLPAELEARVVPTRPPSGRPDTPRGTGPGVTGPLRSGTVRRVGSGGGAPGPEALVARGLTVAAGGRRGGTPVLHDVDLEVAPGEVVALLGANGQGKSSLLTCLAGLHAPLAGSVEGPAVGLVFQNPADQFQAHTVRAEVAFGLPPGTESQVEELLDRFDLADLAEHNPHQLSGGQMRRLSLAAMLAHRRPVLLADEPGFGLDRHATVAVMQALRQVADDGGGVLFSSHDLRSVATTADRAIVVTGGAVIARTTPRRLLTDPDLLGRGALRPAPWLVELAAACGDDVALRRALEAADRRVGELGRAVAA</sequence>
<dbReference type="InterPro" id="IPR015856">
    <property type="entry name" value="ABC_transpr_CbiO/EcfA_su"/>
</dbReference>
<keyword evidence="3" id="KW-0547">Nucleotide-binding</keyword>
<protein>
    <submittedName>
        <fullName evidence="7">ABC transporter ATP-binding protein</fullName>
    </submittedName>
</protein>
<dbReference type="Proteomes" id="UP000317638">
    <property type="component" value="Unassembled WGS sequence"/>
</dbReference>
<dbReference type="GO" id="GO:0043190">
    <property type="term" value="C:ATP-binding cassette (ABC) transporter complex"/>
    <property type="evidence" value="ECO:0007669"/>
    <property type="project" value="TreeGrafter"/>
</dbReference>
<dbReference type="GO" id="GO:0042626">
    <property type="term" value="F:ATPase-coupled transmembrane transporter activity"/>
    <property type="evidence" value="ECO:0007669"/>
    <property type="project" value="TreeGrafter"/>
</dbReference>
<keyword evidence="2" id="KW-0813">Transport</keyword>
<dbReference type="Pfam" id="PF00005">
    <property type="entry name" value="ABC_tran"/>
    <property type="match status" value="2"/>
</dbReference>
<dbReference type="AlphaFoldDB" id="A0A553K5V9"/>
<comment type="caution">
    <text evidence="7">The sequence shown here is derived from an EMBL/GenBank/DDBJ whole genome shotgun (WGS) entry which is preliminary data.</text>
</comment>
<dbReference type="GO" id="GO:0016887">
    <property type="term" value="F:ATP hydrolysis activity"/>
    <property type="evidence" value="ECO:0007669"/>
    <property type="project" value="InterPro"/>
</dbReference>
<comment type="similarity">
    <text evidence="1">Belongs to the ABC transporter superfamily.</text>
</comment>
<evidence type="ECO:0000313" key="7">
    <source>
        <dbReference type="EMBL" id="TRY20094.1"/>
    </source>
</evidence>
<feature type="region of interest" description="Disordered" evidence="5">
    <location>
        <begin position="263"/>
        <end position="290"/>
    </location>
</feature>
<keyword evidence="8" id="KW-1185">Reference proteome</keyword>
<accession>A0A553K5V9</accession>
<dbReference type="InterPro" id="IPR017871">
    <property type="entry name" value="ABC_transporter-like_CS"/>
</dbReference>
<evidence type="ECO:0000256" key="1">
    <source>
        <dbReference type="ARBA" id="ARBA00005417"/>
    </source>
</evidence>
<feature type="domain" description="ABC transporter" evidence="6">
    <location>
        <begin position="7"/>
        <end position="252"/>
    </location>
</feature>
<proteinExistence type="inferred from homology"/>
<dbReference type="PROSITE" id="PS00211">
    <property type="entry name" value="ABC_TRANSPORTER_1"/>
    <property type="match status" value="2"/>
</dbReference>
<evidence type="ECO:0000256" key="3">
    <source>
        <dbReference type="ARBA" id="ARBA00022741"/>
    </source>
</evidence>
<gene>
    <name evidence="7" type="ORF">FOJ82_04305</name>
</gene>
<evidence type="ECO:0000256" key="2">
    <source>
        <dbReference type="ARBA" id="ARBA00022448"/>
    </source>
</evidence>
<dbReference type="InterPro" id="IPR027417">
    <property type="entry name" value="P-loop_NTPase"/>
</dbReference>
<evidence type="ECO:0000313" key="8">
    <source>
        <dbReference type="Proteomes" id="UP000317638"/>
    </source>
</evidence>
<dbReference type="InterPro" id="IPR050095">
    <property type="entry name" value="ECF_ABC_transporter_ATP-bd"/>
</dbReference>
<dbReference type="SUPFAM" id="SSF52540">
    <property type="entry name" value="P-loop containing nucleoside triphosphate hydrolases"/>
    <property type="match status" value="2"/>
</dbReference>
<organism evidence="7 8">
    <name type="scientific">Tessaracoccus rhinocerotis</name>
    <dbReference type="NCBI Taxonomy" id="1689449"/>
    <lineage>
        <taxon>Bacteria</taxon>
        <taxon>Bacillati</taxon>
        <taxon>Actinomycetota</taxon>
        <taxon>Actinomycetes</taxon>
        <taxon>Propionibacteriales</taxon>
        <taxon>Propionibacteriaceae</taxon>
        <taxon>Tessaracoccus</taxon>
    </lineage>
</organism>
<keyword evidence="4 7" id="KW-0067">ATP-binding</keyword>
<dbReference type="EMBL" id="VKKG01000001">
    <property type="protein sequence ID" value="TRY20094.1"/>
    <property type="molecule type" value="Genomic_DNA"/>
</dbReference>
<dbReference type="CDD" id="cd03225">
    <property type="entry name" value="ABC_cobalt_CbiO_domain1"/>
    <property type="match status" value="2"/>
</dbReference>
<dbReference type="RefSeq" id="WP_143937178.1">
    <property type="nucleotide sequence ID" value="NZ_VKKG01000001.1"/>
</dbReference>
<evidence type="ECO:0000259" key="6">
    <source>
        <dbReference type="PROSITE" id="PS50893"/>
    </source>
</evidence>
<dbReference type="InterPro" id="IPR003593">
    <property type="entry name" value="AAA+_ATPase"/>
</dbReference>
<dbReference type="OrthoDB" id="501320at2"/>
<dbReference type="InterPro" id="IPR003439">
    <property type="entry name" value="ABC_transporter-like_ATP-bd"/>
</dbReference>
<feature type="compositionally biased region" description="Low complexity" evidence="5">
    <location>
        <begin position="271"/>
        <end position="290"/>
    </location>
</feature>
<evidence type="ECO:0000256" key="5">
    <source>
        <dbReference type="SAM" id="MobiDB-lite"/>
    </source>
</evidence>
<name>A0A553K5V9_9ACTN</name>